<evidence type="ECO:0000256" key="7">
    <source>
        <dbReference type="ARBA" id="ARBA00048109"/>
    </source>
</evidence>
<comment type="pathway">
    <text evidence="2">Lipid metabolism.</text>
</comment>
<evidence type="ECO:0000259" key="9">
    <source>
        <dbReference type="Pfam" id="PF06974"/>
    </source>
</evidence>
<dbReference type="GO" id="GO:0005886">
    <property type="term" value="C:plasma membrane"/>
    <property type="evidence" value="ECO:0007669"/>
    <property type="project" value="TreeGrafter"/>
</dbReference>
<comment type="catalytic activity">
    <reaction evidence="7">
        <text>an acyl-CoA + a 1,2-diacyl-sn-glycerol = a triacyl-sn-glycerol + CoA</text>
        <dbReference type="Rhea" id="RHEA:10868"/>
        <dbReference type="ChEBI" id="CHEBI:17815"/>
        <dbReference type="ChEBI" id="CHEBI:57287"/>
        <dbReference type="ChEBI" id="CHEBI:58342"/>
        <dbReference type="ChEBI" id="CHEBI:64615"/>
        <dbReference type="EC" id="2.3.1.20"/>
    </reaction>
</comment>
<dbReference type="GO" id="GO:0004144">
    <property type="term" value="F:diacylglycerol O-acyltransferase activity"/>
    <property type="evidence" value="ECO:0007669"/>
    <property type="project" value="UniProtKB-EC"/>
</dbReference>
<evidence type="ECO:0000256" key="2">
    <source>
        <dbReference type="ARBA" id="ARBA00005189"/>
    </source>
</evidence>
<dbReference type="AlphaFoldDB" id="A0AAD6ZW07"/>
<keyword evidence="11" id="KW-1185">Reference proteome</keyword>
<dbReference type="Gene3D" id="3.30.559.10">
    <property type="entry name" value="Chloramphenicol acetyltransferase-like domain"/>
    <property type="match status" value="1"/>
</dbReference>
<dbReference type="Proteomes" id="UP001218218">
    <property type="component" value="Unassembled WGS sequence"/>
</dbReference>
<comment type="similarity">
    <text evidence="5">In the N-terminal section; belongs to the long-chain O-acyltransferase family.</text>
</comment>
<evidence type="ECO:0000256" key="4">
    <source>
        <dbReference type="ARBA" id="ARBA00023315"/>
    </source>
</evidence>
<reference evidence="10" key="1">
    <citation type="submission" date="2023-03" db="EMBL/GenBank/DDBJ databases">
        <title>Massive genome expansion in bonnet fungi (Mycena s.s.) driven by repeated elements and novel gene families across ecological guilds.</title>
        <authorList>
            <consortium name="Lawrence Berkeley National Laboratory"/>
            <person name="Harder C.B."/>
            <person name="Miyauchi S."/>
            <person name="Viragh M."/>
            <person name="Kuo A."/>
            <person name="Thoen E."/>
            <person name="Andreopoulos B."/>
            <person name="Lu D."/>
            <person name="Skrede I."/>
            <person name="Drula E."/>
            <person name="Henrissat B."/>
            <person name="Morin E."/>
            <person name="Kohler A."/>
            <person name="Barry K."/>
            <person name="LaButti K."/>
            <person name="Morin E."/>
            <person name="Salamov A."/>
            <person name="Lipzen A."/>
            <person name="Mereny Z."/>
            <person name="Hegedus B."/>
            <person name="Baldrian P."/>
            <person name="Stursova M."/>
            <person name="Weitz H."/>
            <person name="Taylor A."/>
            <person name="Grigoriev I.V."/>
            <person name="Nagy L.G."/>
            <person name="Martin F."/>
            <person name="Kauserud H."/>
        </authorList>
    </citation>
    <scope>NUCLEOTIDE SEQUENCE</scope>
    <source>
        <strain evidence="10">CBHHK002</strain>
    </source>
</reference>
<organism evidence="10 11">
    <name type="scientific">Mycena albidolilacea</name>
    <dbReference type="NCBI Taxonomy" id="1033008"/>
    <lineage>
        <taxon>Eukaryota</taxon>
        <taxon>Fungi</taxon>
        <taxon>Dikarya</taxon>
        <taxon>Basidiomycota</taxon>
        <taxon>Agaricomycotina</taxon>
        <taxon>Agaricomycetes</taxon>
        <taxon>Agaricomycetidae</taxon>
        <taxon>Agaricales</taxon>
        <taxon>Marasmiineae</taxon>
        <taxon>Mycenaceae</taxon>
        <taxon>Mycena</taxon>
    </lineage>
</organism>
<dbReference type="Pfam" id="PF03007">
    <property type="entry name" value="WS_DGAT_cat"/>
    <property type="match status" value="1"/>
</dbReference>
<evidence type="ECO:0000259" key="8">
    <source>
        <dbReference type="Pfam" id="PF03007"/>
    </source>
</evidence>
<name>A0AAD6ZW07_9AGAR</name>
<evidence type="ECO:0000256" key="3">
    <source>
        <dbReference type="ARBA" id="ARBA00022679"/>
    </source>
</evidence>
<keyword evidence="3" id="KW-0808">Transferase</keyword>
<sequence length="435" mass="47434">MSTLPALSTVSRLAQRETLRGADRWFVGQRHAMGFMSIGLAERLQLPQASAFVTSRLLPIPRMSQRLVAPKSAAPYWEHCPAIDLDVHVRERVLPEGSTSSDARKVIEDAMLTPLDSGERPPWDMTLIQRPGSGTLLLWRMHHSITDAAGLTALLTRYADPDVRAVLPQSTRPSPSLLSTISHVPRNILDLIRNAVPPEAPLSSIKRSEPATGTAVAWLSRPPSVSSLKQLAHALGGGTVNDVIMAAATGALRRYMLEHGDDVEKIPVMCGVAVGGAKPQNSELPLGNHFGFLTVQLPVGVADVGARYTQMRSTMQPTKTGYRPFFAEKSYNLFGYLGAERRNKLLEDGKRREVSCIITNVSGPRTQLRIGGIPVVDVRMHAALFQSIGVMVAVYSYNGRVDVSVSADKALLEPETLCEYFEEEIRTLEGVASSQ</sequence>
<proteinExistence type="inferred from homology"/>
<dbReference type="Pfam" id="PF06974">
    <property type="entry name" value="WS_DGAT_C"/>
    <property type="match status" value="1"/>
</dbReference>
<comment type="caution">
    <text evidence="10">The sequence shown here is derived from an EMBL/GenBank/DDBJ whole genome shotgun (WGS) entry which is preliminary data.</text>
</comment>
<accession>A0AAD6ZW07</accession>
<dbReference type="InterPro" id="IPR045034">
    <property type="entry name" value="O-acyltransferase_WSD1-like"/>
</dbReference>
<evidence type="ECO:0000256" key="6">
    <source>
        <dbReference type="ARBA" id="ARBA00047604"/>
    </source>
</evidence>
<evidence type="ECO:0008006" key="12">
    <source>
        <dbReference type="Google" id="ProtNLM"/>
    </source>
</evidence>
<evidence type="ECO:0000313" key="11">
    <source>
        <dbReference type="Proteomes" id="UP001218218"/>
    </source>
</evidence>
<gene>
    <name evidence="10" type="ORF">DFH08DRAFT_874652</name>
</gene>
<dbReference type="InterPro" id="IPR004255">
    <property type="entry name" value="O-acyltransferase_WSD1_N"/>
</dbReference>
<evidence type="ECO:0000256" key="5">
    <source>
        <dbReference type="ARBA" id="ARBA00024360"/>
    </source>
</evidence>
<dbReference type="InterPro" id="IPR023213">
    <property type="entry name" value="CAT-like_dom_sf"/>
</dbReference>
<feature type="domain" description="O-acyltransferase WSD1-like N-terminal" evidence="8">
    <location>
        <begin position="49"/>
        <end position="166"/>
    </location>
</feature>
<dbReference type="PANTHER" id="PTHR31650">
    <property type="entry name" value="O-ACYLTRANSFERASE (WSD1-LIKE) FAMILY PROTEIN"/>
    <property type="match status" value="1"/>
</dbReference>
<comment type="pathway">
    <text evidence="1">Glycerolipid metabolism; triacylglycerol biosynthesis.</text>
</comment>
<feature type="domain" description="O-acyltransferase WSD1 C-terminal" evidence="9">
    <location>
        <begin position="287"/>
        <end position="428"/>
    </location>
</feature>
<dbReference type="InterPro" id="IPR009721">
    <property type="entry name" value="O-acyltransferase_WSD1_C"/>
</dbReference>
<dbReference type="PANTHER" id="PTHR31650:SF1">
    <property type="entry name" value="WAX ESTER SYNTHASE_DIACYLGLYCEROL ACYLTRANSFERASE 4-RELATED"/>
    <property type="match status" value="1"/>
</dbReference>
<keyword evidence="4" id="KW-0012">Acyltransferase</keyword>
<evidence type="ECO:0000256" key="1">
    <source>
        <dbReference type="ARBA" id="ARBA00004771"/>
    </source>
</evidence>
<protein>
    <recommendedName>
        <fullName evidence="12">Diacylglycerol O-acyltransferase</fullName>
    </recommendedName>
</protein>
<dbReference type="EMBL" id="JARIHO010000025">
    <property type="protein sequence ID" value="KAJ7342632.1"/>
    <property type="molecule type" value="Genomic_DNA"/>
</dbReference>
<comment type="catalytic activity">
    <reaction evidence="6">
        <text>a long chain fatty alcohol + a fatty acyl-CoA = a long-chain alcohol wax ester + CoA</text>
        <dbReference type="Rhea" id="RHEA:38443"/>
        <dbReference type="ChEBI" id="CHEBI:17135"/>
        <dbReference type="ChEBI" id="CHEBI:57287"/>
        <dbReference type="ChEBI" id="CHEBI:77636"/>
        <dbReference type="ChEBI" id="CHEBI:235323"/>
        <dbReference type="EC" id="2.3.1.75"/>
    </reaction>
</comment>
<dbReference type="GO" id="GO:0019432">
    <property type="term" value="P:triglyceride biosynthetic process"/>
    <property type="evidence" value="ECO:0007669"/>
    <property type="project" value="TreeGrafter"/>
</dbReference>
<dbReference type="SUPFAM" id="SSF52777">
    <property type="entry name" value="CoA-dependent acyltransferases"/>
    <property type="match status" value="1"/>
</dbReference>
<dbReference type="GO" id="GO:0047196">
    <property type="term" value="F:long-chain-alcohol O-fatty-acyltransferase activity"/>
    <property type="evidence" value="ECO:0007669"/>
    <property type="project" value="UniProtKB-EC"/>
</dbReference>
<evidence type="ECO:0000313" key="10">
    <source>
        <dbReference type="EMBL" id="KAJ7342632.1"/>
    </source>
</evidence>